<dbReference type="AlphaFoldDB" id="A0A2I5HD65"/>
<gene>
    <name evidence="1" type="ORF">CNQ75_02085</name>
</gene>
<evidence type="ECO:0000313" key="2">
    <source>
        <dbReference type="Proteomes" id="UP000230639"/>
    </source>
</evidence>
<name>A0A2I5HD65_SALDZ</name>
<proteinExistence type="predicted"/>
<dbReference type="EMBL" id="CP023345">
    <property type="protein sequence ID" value="ATW53424.1"/>
    <property type="molecule type" value="Genomic_DNA"/>
</dbReference>
<accession>A0A2I5HD65</accession>
<evidence type="ECO:0000313" key="1">
    <source>
        <dbReference type="EMBL" id="ATW53424.1"/>
    </source>
</evidence>
<reference evidence="1 2" key="1">
    <citation type="submission" date="2017-09" db="EMBL/GenBank/DDBJ databases">
        <title>Complete genome of Salmonella enterica subsp. diarizonae isolated from stool of a patient with bacterial enteropathy.</title>
        <authorList>
            <person name="Zhou J."/>
            <person name="Chen Q."/>
            <person name="Guo L."/>
            <person name="Fan J."/>
        </authorList>
    </citation>
    <scope>NUCLEOTIDE SEQUENCE [LARGE SCALE GENOMIC DNA]</scope>
    <source>
        <strain evidence="1 2">HZS154</strain>
    </source>
</reference>
<protein>
    <submittedName>
        <fullName evidence="1">Uncharacterized protein</fullName>
    </submittedName>
</protein>
<sequence>MKTQTKLNSMERFLILFERFVKKLEESGVSESDIIDKSYLFCVGFYIKYKNDIDNIELANRDVVLSFMLTSYYCFINNVENRVIDADKIRRMCGLLIHFIMKNKAYSENVFITEKRKYDRYILVRALKQRNLNYIGNYNKNA</sequence>
<dbReference type="Proteomes" id="UP000230639">
    <property type="component" value="Chromosome"/>
</dbReference>
<organism evidence="1 2">
    <name type="scientific">Salmonella diarizonae</name>
    <dbReference type="NCBI Taxonomy" id="59204"/>
    <lineage>
        <taxon>Bacteria</taxon>
        <taxon>Pseudomonadati</taxon>
        <taxon>Pseudomonadota</taxon>
        <taxon>Gammaproteobacteria</taxon>
        <taxon>Enterobacterales</taxon>
        <taxon>Enterobacteriaceae</taxon>
        <taxon>Salmonella</taxon>
    </lineage>
</organism>
<dbReference type="STRING" id="59204.UQ49_18435"/>
<dbReference type="RefSeq" id="WP_063390755.1">
    <property type="nucleotide sequence ID" value="NZ_CP011288.1"/>
</dbReference>